<dbReference type="EnsemblMetazoa" id="CapteT210369">
    <property type="protein sequence ID" value="CapteP210369"/>
    <property type="gene ID" value="CapteG210369"/>
</dbReference>
<organism evidence="2">
    <name type="scientific">Capitella teleta</name>
    <name type="common">Polychaete worm</name>
    <dbReference type="NCBI Taxonomy" id="283909"/>
    <lineage>
        <taxon>Eukaryota</taxon>
        <taxon>Metazoa</taxon>
        <taxon>Spiralia</taxon>
        <taxon>Lophotrochozoa</taxon>
        <taxon>Annelida</taxon>
        <taxon>Polychaeta</taxon>
        <taxon>Sedentaria</taxon>
        <taxon>Scolecida</taxon>
        <taxon>Capitellidae</taxon>
        <taxon>Capitella</taxon>
    </lineage>
</organism>
<reference evidence="2 4" key="2">
    <citation type="journal article" date="2013" name="Nature">
        <title>Insights into bilaterian evolution from three spiralian genomes.</title>
        <authorList>
            <person name="Simakov O."/>
            <person name="Marletaz F."/>
            <person name="Cho S.J."/>
            <person name="Edsinger-Gonzales E."/>
            <person name="Havlak P."/>
            <person name="Hellsten U."/>
            <person name="Kuo D.H."/>
            <person name="Larsson T."/>
            <person name="Lv J."/>
            <person name="Arendt D."/>
            <person name="Savage R."/>
            <person name="Osoegawa K."/>
            <person name="de Jong P."/>
            <person name="Grimwood J."/>
            <person name="Chapman J.A."/>
            <person name="Shapiro H."/>
            <person name="Aerts A."/>
            <person name="Otillar R.P."/>
            <person name="Terry A.Y."/>
            <person name="Boore J.L."/>
            <person name="Grigoriev I.V."/>
            <person name="Lindberg D.R."/>
            <person name="Seaver E.C."/>
            <person name="Weisblat D.A."/>
            <person name="Putnam N.H."/>
            <person name="Rokhsar D.S."/>
        </authorList>
    </citation>
    <scope>NUCLEOTIDE SEQUENCE</scope>
    <source>
        <strain evidence="2 4">I ESC-2004</strain>
    </source>
</reference>
<evidence type="ECO:0000313" key="3">
    <source>
        <dbReference type="EnsemblMetazoa" id="CapteP210369"/>
    </source>
</evidence>
<dbReference type="Pfam" id="PF13613">
    <property type="entry name" value="HTH_Tnp_4"/>
    <property type="match status" value="1"/>
</dbReference>
<reference evidence="4" key="1">
    <citation type="submission" date="2012-12" db="EMBL/GenBank/DDBJ databases">
        <authorList>
            <person name="Hellsten U."/>
            <person name="Grimwood J."/>
            <person name="Chapman J.A."/>
            <person name="Shapiro H."/>
            <person name="Aerts A."/>
            <person name="Otillar R.P."/>
            <person name="Terry A.Y."/>
            <person name="Boore J.L."/>
            <person name="Simakov O."/>
            <person name="Marletaz F."/>
            <person name="Cho S.-J."/>
            <person name="Edsinger-Gonzales E."/>
            <person name="Havlak P."/>
            <person name="Kuo D.-H."/>
            <person name="Larsson T."/>
            <person name="Lv J."/>
            <person name="Arendt D."/>
            <person name="Savage R."/>
            <person name="Osoegawa K."/>
            <person name="de Jong P."/>
            <person name="Lindberg D.R."/>
            <person name="Seaver E.C."/>
            <person name="Weisblat D.A."/>
            <person name="Putnam N.H."/>
            <person name="Grigoriev I.V."/>
            <person name="Rokhsar D.S."/>
        </authorList>
    </citation>
    <scope>NUCLEOTIDE SEQUENCE</scope>
    <source>
        <strain evidence="4">I ESC-2004</strain>
    </source>
</reference>
<evidence type="ECO:0000313" key="2">
    <source>
        <dbReference type="EMBL" id="ELU18891.1"/>
    </source>
</evidence>
<reference evidence="3" key="3">
    <citation type="submission" date="2015-06" db="UniProtKB">
        <authorList>
            <consortium name="EnsemblMetazoa"/>
        </authorList>
    </citation>
    <scope>IDENTIFICATION</scope>
</reference>
<dbReference type="HOGENOM" id="CLU_1152679_0_0_1"/>
<feature type="domain" description="Transposase Helix-turn-helix" evidence="1">
    <location>
        <begin position="110"/>
        <end position="146"/>
    </location>
</feature>
<dbReference type="EMBL" id="AMQN01000051">
    <property type="status" value="NOT_ANNOTATED_CDS"/>
    <property type="molecule type" value="Genomic_DNA"/>
</dbReference>
<dbReference type="AlphaFoldDB" id="N1PB80"/>
<protein>
    <recommendedName>
        <fullName evidence="1">Transposase Helix-turn-helix domain-containing protein</fullName>
    </recommendedName>
</protein>
<evidence type="ECO:0000259" key="1">
    <source>
        <dbReference type="Pfam" id="PF13613"/>
    </source>
</evidence>
<dbReference type="InterPro" id="IPR027805">
    <property type="entry name" value="Transposase_HTH_dom"/>
</dbReference>
<evidence type="ECO:0000313" key="4">
    <source>
        <dbReference type="Proteomes" id="UP000014760"/>
    </source>
</evidence>
<keyword evidence="4" id="KW-1185">Reference proteome</keyword>
<gene>
    <name evidence="2" type="ORF">CAPTEDRAFT_210369</name>
</gene>
<dbReference type="Proteomes" id="UP000014760">
    <property type="component" value="Unassembled WGS sequence"/>
</dbReference>
<name>N1PB80_CAPTE</name>
<sequence>MALRWYPPPQSSFCCQLQCQNNVFTCVRVTPDQKMRVERMTERAAKWRRIQEQKGQESLPNVLVMDSEMMARKKVVEATDTSTHSDVGLQIDKTLMANQKVQTSIGFLPTSKRQFFITLMKPRTYRTNKELSLLFRIKEPTVYNFFLLPGCAPSLFNGMKWTFGNPESCQYNILDMKEYGSVNLIILNTVKARYNDTHYTDKFTYRQLFGRNQSATLLKAPYTDKIHGSDTDRQNAKQMCL</sequence>
<dbReference type="EMBL" id="KB291798">
    <property type="protein sequence ID" value="ELU18891.1"/>
    <property type="molecule type" value="Genomic_DNA"/>
</dbReference>
<accession>N1PB80</accession>
<proteinExistence type="predicted"/>